<dbReference type="Proteomes" id="UP001497453">
    <property type="component" value="Chromosome 2"/>
</dbReference>
<keyword evidence="9" id="KW-1185">Reference proteome</keyword>
<dbReference type="PANTHER" id="PTHR16301:SF24">
    <property type="entry name" value="RWD DOMAIN-CONTAINING PROTEIN"/>
    <property type="match status" value="1"/>
</dbReference>
<gene>
    <name evidence="8" type="ORF">GFSPODELE1_LOCUS3102</name>
</gene>
<evidence type="ECO:0000313" key="9">
    <source>
        <dbReference type="Proteomes" id="UP001497453"/>
    </source>
</evidence>
<keyword evidence="5" id="KW-0810">Translation regulation</keyword>
<keyword evidence="4" id="KW-0678">Repressor</keyword>
<comment type="similarity">
    <text evidence="2">Belongs to the IMPACT family.</text>
</comment>
<evidence type="ECO:0000256" key="4">
    <source>
        <dbReference type="ARBA" id="ARBA00022491"/>
    </source>
</evidence>
<dbReference type="SUPFAM" id="SSF54495">
    <property type="entry name" value="UBC-like"/>
    <property type="match status" value="1"/>
</dbReference>
<dbReference type="Pfam" id="PF05773">
    <property type="entry name" value="RWD"/>
    <property type="match status" value="1"/>
</dbReference>
<dbReference type="SUPFAM" id="SSF54211">
    <property type="entry name" value="Ribosomal protein S5 domain 2-like"/>
    <property type="match status" value="1"/>
</dbReference>
<reference evidence="9" key="1">
    <citation type="submission" date="2024-04" db="EMBL/GenBank/DDBJ databases">
        <authorList>
            <person name="Shaw F."/>
            <person name="Minotto A."/>
        </authorList>
    </citation>
    <scope>NUCLEOTIDE SEQUENCE [LARGE SCALE GENOMIC DNA]</scope>
</reference>
<dbReference type="InterPro" id="IPR006575">
    <property type="entry name" value="RWD_dom"/>
</dbReference>
<organism evidence="8 9">
    <name type="scientific">Somion occarium</name>
    <dbReference type="NCBI Taxonomy" id="3059160"/>
    <lineage>
        <taxon>Eukaryota</taxon>
        <taxon>Fungi</taxon>
        <taxon>Dikarya</taxon>
        <taxon>Basidiomycota</taxon>
        <taxon>Agaricomycotina</taxon>
        <taxon>Agaricomycetes</taxon>
        <taxon>Polyporales</taxon>
        <taxon>Cerrenaceae</taxon>
        <taxon>Somion</taxon>
    </lineage>
</organism>
<dbReference type="CDD" id="cd11605">
    <property type="entry name" value="RWD_DRWD_ELF-like"/>
    <property type="match status" value="1"/>
</dbReference>
<evidence type="ECO:0000256" key="2">
    <source>
        <dbReference type="ARBA" id="ARBA00007665"/>
    </source>
</evidence>
<dbReference type="InterPro" id="IPR036956">
    <property type="entry name" value="Impact_N_sf"/>
</dbReference>
<evidence type="ECO:0000256" key="1">
    <source>
        <dbReference type="ARBA" id="ARBA00004496"/>
    </source>
</evidence>
<dbReference type="Gene3D" id="3.10.110.10">
    <property type="entry name" value="Ubiquitin Conjugating Enzyme"/>
    <property type="match status" value="1"/>
</dbReference>
<sequence>MPSPPPLSKHETTNQNEPNLTEFIAELSLDPEREPIASELGVLQSIYGDESIKLWSSNGSPESTPNGSSTNNGDAGTIRYEVTLSLPAPFDDTTFIVLVSLPLSYPASSPPQLQLLSRYIGPFGVDPALFGAILRTFISSEGVEWTPDSVCVFDGLEWVRERCAEWFEHQKNEKAVGELLREDERGVSSAQVDAEEGKGKQVAELVHEAPDDSRSSVVSMPEGIEIIEAEPITDRKSSFVGRACRITHPSQVPLVLAHLMSDRRIARAAHPVINAWRCQVGNVLHQDNDDDGETAAGGRLAHLLQILDVNNVLVVVTRYWGGIRLGPDRFKHINQSARNALDLGGFLDAPDSQVSGKRQGRGKKR</sequence>
<dbReference type="InterPro" id="IPR001498">
    <property type="entry name" value="Impact_N"/>
</dbReference>
<comment type="subcellular location">
    <subcellularLocation>
        <location evidence="1">Cytoplasm</location>
    </subcellularLocation>
</comment>
<feature type="domain" description="RWD" evidence="7">
    <location>
        <begin position="38"/>
        <end position="166"/>
    </location>
</feature>
<name>A0ABP1CXC9_9APHY</name>
<dbReference type="PROSITE" id="PS50908">
    <property type="entry name" value="RWD"/>
    <property type="match status" value="1"/>
</dbReference>
<protein>
    <recommendedName>
        <fullName evidence="7">RWD domain-containing protein</fullName>
    </recommendedName>
</protein>
<proteinExistence type="inferred from homology"/>
<dbReference type="InterPro" id="IPR020568">
    <property type="entry name" value="Ribosomal_Su5_D2-typ_SF"/>
</dbReference>
<keyword evidence="3" id="KW-0963">Cytoplasm</keyword>
<evidence type="ECO:0000256" key="3">
    <source>
        <dbReference type="ARBA" id="ARBA00022490"/>
    </source>
</evidence>
<dbReference type="InterPro" id="IPR016135">
    <property type="entry name" value="UBQ-conjugating_enzyme/RWD"/>
</dbReference>
<evidence type="ECO:0000256" key="5">
    <source>
        <dbReference type="ARBA" id="ARBA00022845"/>
    </source>
</evidence>
<dbReference type="Gene3D" id="3.30.230.30">
    <property type="entry name" value="Impact, N-terminal domain"/>
    <property type="match status" value="1"/>
</dbReference>
<dbReference type="PANTHER" id="PTHR16301">
    <property type="entry name" value="IMPACT-RELATED"/>
    <property type="match status" value="1"/>
</dbReference>
<dbReference type="Pfam" id="PF01205">
    <property type="entry name" value="Impact_N"/>
    <property type="match status" value="1"/>
</dbReference>
<evidence type="ECO:0000256" key="6">
    <source>
        <dbReference type="ARBA" id="ARBA00023016"/>
    </source>
</evidence>
<keyword evidence="6" id="KW-0346">Stress response</keyword>
<dbReference type="InterPro" id="IPR023582">
    <property type="entry name" value="Impact"/>
</dbReference>
<accession>A0ABP1CXC9</accession>
<dbReference type="EMBL" id="OZ037945">
    <property type="protein sequence ID" value="CAL1700320.1"/>
    <property type="molecule type" value="Genomic_DNA"/>
</dbReference>
<evidence type="ECO:0000313" key="8">
    <source>
        <dbReference type="EMBL" id="CAL1700320.1"/>
    </source>
</evidence>
<evidence type="ECO:0000259" key="7">
    <source>
        <dbReference type="PROSITE" id="PS50908"/>
    </source>
</evidence>